<comment type="caution">
    <text evidence="3">The sequence shown here is derived from an EMBL/GenBank/DDBJ whole genome shotgun (WGS) entry which is preliminary data.</text>
</comment>
<evidence type="ECO:0000313" key="3">
    <source>
        <dbReference type="EMBL" id="TCV96932.1"/>
    </source>
</evidence>
<feature type="compositionally biased region" description="Basic and acidic residues" evidence="1">
    <location>
        <begin position="65"/>
        <end position="77"/>
    </location>
</feature>
<proteinExistence type="predicted"/>
<feature type="region of interest" description="Disordered" evidence="1">
    <location>
        <begin position="32"/>
        <end position="77"/>
    </location>
</feature>
<dbReference type="EMBL" id="SMCQ01000015">
    <property type="protein sequence ID" value="TCV96932.1"/>
    <property type="molecule type" value="Genomic_DNA"/>
</dbReference>
<feature type="compositionally biased region" description="Polar residues" evidence="1">
    <location>
        <begin position="32"/>
        <end position="43"/>
    </location>
</feature>
<protein>
    <submittedName>
        <fullName evidence="3">Uncharacterized protein</fullName>
    </submittedName>
</protein>
<keyword evidence="4" id="KW-1185">Reference proteome</keyword>
<gene>
    <name evidence="3" type="ORF">EDD60_1152</name>
</gene>
<evidence type="ECO:0000313" key="4">
    <source>
        <dbReference type="Proteomes" id="UP000295515"/>
    </source>
</evidence>
<accession>A0A4R3YWN9</accession>
<dbReference type="Proteomes" id="UP000295515">
    <property type="component" value="Unassembled WGS sequence"/>
</dbReference>
<keyword evidence="2" id="KW-0472">Membrane</keyword>
<evidence type="ECO:0000256" key="1">
    <source>
        <dbReference type="SAM" id="MobiDB-lite"/>
    </source>
</evidence>
<feature type="compositionally biased region" description="Low complexity" evidence="1">
    <location>
        <begin position="153"/>
        <end position="171"/>
    </location>
</feature>
<feature type="compositionally biased region" description="Low complexity" evidence="1">
    <location>
        <begin position="49"/>
        <end position="58"/>
    </location>
</feature>
<feature type="transmembrane region" description="Helical" evidence="2">
    <location>
        <begin position="113"/>
        <end position="138"/>
    </location>
</feature>
<feature type="region of interest" description="Disordered" evidence="1">
    <location>
        <begin position="153"/>
        <end position="197"/>
    </location>
</feature>
<reference evidence="3 4" key="1">
    <citation type="submission" date="2019-03" db="EMBL/GenBank/DDBJ databases">
        <title>Genomic Encyclopedia of Type Strains, Phase IV (KMG-IV): sequencing the most valuable type-strain genomes for metagenomic binning, comparative biology and taxonomic classification.</title>
        <authorList>
            <person name="Goeker M."/>
        </authorList>
    </citation>
    <scope>NUCLEOTIDE SEQUENCE [LARGE SCALE GENOMIC DNA]</scope>
    <source>
        <strain evidence="3 4">DSM 29487</strain>
    </source>
</reference>
<name>A0A4R3YWN9_9FIRM</name>
<sequence length="197" mass="23401">MKMSQKKFTFNDEDEDTNDIYQSHIDKYDSYYQQTPKTKQINQPHKKTTVPTTKQPLPQKKKVPKHDDSHELEDQKVVQHYKKPKTKVKKKIKKKTKNKVKTKVIKEKRKRSWFSTFFLFLLSLLIIAGVCFGGYVAYHYYLKQQNQIEELQQQLQESKQDQQQDSSTQQTDDQESNSADQEDKPLDDNNDQTIPQE</sequence>
<dbReference type="AlphaFoldDB" id="A0A4R3YWN9"/>
<organism evidence="3 4">
    <name type="scientific">Longibaculum muris</name>
    <dbReference type="NCBI Taxonomy" id="1796628"/>
    <lineage>
        <taxon>Bacteria</taxon>
        <taxon>Bacillati</taxon>
        <taxon>Bacillota</taxon>
        <taxon>Erysipelotrichia</taxon>
        <taxon>Erysipelotrichales</taxon>
        <taxon>Coprobacillaceae</taxon>
        <taxon>Longibaculum</taxon>
    </lineage>
</organism>
<evidence type="ECO:0000256" key="2">
    <source>
        <dbReference type="SAM" id="Phobius"/>
    </source>
</evidence>
<keyword evidence="2" id="KW-0812">Transmembrane</keyword>
<keyword evidence="2" id="KW-1133">Transmembrane helix</keyword>